<name>A0AAD2K7R8_9AGAR</name>
<dbReference type="AlphaFoldDB" id="A0AAD2K7R8"/>
<gene>
    <name evidence="1" type="ORF">MYCIT1_LOCUS36333</name>
</gene>
<accession>A0AAD2K7R8</accession>
<organism evidence="1 2">
    <name type="scientific">Mycena citricolor</name>
    <dbReference type="NCBI Taxonomy" id="2018698"/>
    <lineage>
        <taxon>Eukaryota</taxon>
        <taxon>Fungi</taxon>
        <taxon>Dikarya</taxon>
        <taxon>Basidiomycota</taxon>
        <taxon>Agaricomycotina</taxon>
        <taxon>Agaricomycetes</taxon>
        <taxon>Agaricomycetidae</taxon>
        <taxon>Agaricales</taxon>
        <taxon>Marasmiineae</taxon>
        <taxon>Mycenaceae</taxon>
        <taxon>Mycena</taxon>
    </lineage>
</organism>
<keyword evidence="2" id="KW-1185">Reference proteome</keyword>
<protein>
    <submittedName>
        <fullName evidence="1">Uncharacterized protein</fullName>
    </submittedName>
</protein>
<dbReference type="EMBL" id="CAVNYO010000471">
    <property type="protein sequence ID" value="CAK5283643.1"/>
    <property type="molecule type" value="Genomic_DNA"/>
</dbReference>
<reference evidence="1" key="1">
    <citation type="submission" date="2023-11" db="EMBL/GenBank/DDBJ databases">
        <authorList>
            <person name="De Vega J J."/>
            <person name="De Vega J J."/>
        </authorList>
    </citation>
    <scope>NUCLEOTIDE SEQUENCE</scope>
</reference>
<proteinExistence type="predicted"/>
<sequence>MPPWGPRISLRFCSQSRGLGCSSRWGVEEVLAAHSKYKCNRLPYPPLLDRLSLFLGYSA</sequence>
<dbReference type="Proteomes" id="UP001295794">
    <property type="component" value="Unassembled WGS sequence"/>
</dbReference>
<evidence type="ECO:0000313" key="1">
    <source>
        <dbReference type="EMBL" id="CAK5283643.1"/>
    </source>
</evidence>
<comment type="caution">
    <text evidence="1">The sequence shown here is derived from an EMBL/GenBank/DDBJ whole genome shotgun (WGS) entry which is preliminary data.</text>
</comment>
<evidence type="ECO:0000313" key="2">
    <source>
        <dbReference type="Proteomes" id="UP001295794"/>
    </source>
</evidence>